<feature type="region of interest" description="Disordered" evidence="7">
    <location>
        <begin position="1"/>
        <end position="41"/>
    </location>
</feature>
<dbReference type="Gene3D" id="3.10.129.110">
    <property type="entry name" value="Polyketide synthase dehydratase"/>
    <property type="match status" value="1"/>
</dbReference>
<dbReference type="GO" id="GO:0031177">
    <property type="term" value="F:phosphopantetheine binding"/>
    <property type="evidence" value="ECO:0007669"/>
    <property type="project" value="InterPro"/>
</dbReference>
<feature type="region of interest" description="C-terminal hotdog fold" evidence="6">
    <location>
        <begin position="1128"/>
        <end position="1276"/>
    </location>
</feature>
<dbReference type="Gene3D" id="3.40.47.10">
    <property type="match status" value="1"/>
</dbReference>
<dbReference type="Pfam" id="PF00109">
    <property type="entry name" value="ketoacyl-synt"/>
    <property type="match status" value="1"/>
</dbReference>
<dbReference type="InterPro" id="IPR057326">
    <property type="entry name" value="KR_dom"/>
</dbReference>
<protein>
    <recommendedName>
        <fullName evidence="13">Polyketide synthase</fullName>
    </recommendedName>
</protein>
<name>A0AA40CCJ2_9PEZI</name>
<dbReference type="SUPFAM" id="SSF47336">
    <property type="entry name" value="ACP-like"/>
    <property type="match status" value="1"/>
</dbReference>
<dbReference type="InterPro" id="IPR014043">
    <property type="entry name" value="Acyl_transferase_dom"/>
</dbReference>
<dbReference type="PANTHER" id="PTHR43775">
    <property type="entry name" value="FATTY ACID SYNTHASE"/>
    <property type="match status" value="1"/>
</dbReference>
<dbReference type="EMBL" id="JAULSU010000001">
    <property type="protein sequence ID" value="KAK0633801.1"/>
    <property type="molecule type" value="Genomic_DNA"/>
</dbReference>
<dbReference type="InterPro" id="IPR049551">
    <property type="entry name" value="PKS_DH_C"/>
</dbReference>
<dbReference type="CDD" id="cd00833">
    <property type="entry name" value="PKS"/>
    <property type="match status" value="1"/>
</dbReference>
<keyword evidence="4" id="KW-0560">Oxidoreductase</keyword>
<keyword evidence="5" id="KW-0511">Multifunctional enzyme</keyword>
<dbReference type="Gene3D" id="3.30.70.3290">
    <property type="match status" value="1"/>
</dbReference>
<dbReference type="SMART" id="SM00829">
    <property type="entry name" value="PKS_ER"/>
    <property type="match status" value="1"/>
</dbReference>
<dbReference type="SMART" id="SM00826">
    <property type="entry name" value="PKS_DH"/>
    <property type="match status" value="1"/>
</dbReference>
<dbReference type="PROSITE" id="PS00606">
    <property type="entry name" value="KS3_1"/>
    <property type="match status" value="1"/>
</dbReference>
<evidence type="ECO:0000256" key="3">
    <source>
        <dbReference type="ARBA" id="ARBA00022679"/>
    </source>
</evidence>
<dbReference type="GO" id="GO:1901336">
    <property type="term" value="P:lactone biosynthetic process"/>
    <property type="evidence" value="ECO:0007669"/>
    <property type="project" value="UniProtKB-ARBA"/>
</dbReference>
<feature type="active site" description="Proton donor; for dehydratase activity" evidence="6">
    <location>
        <position position="1190"/>
    </location>
</feature>
<dbReference type="Pfam" id="PF08659">
    <property type="entry name" value="KR"/>
    <property type="match status" value="1"/>
</dbReference>
<keyword evidence="3" id="KW-0808">Transferase</keyword>
<evidence type="ECO:0000259" key="9">
    <source>
        <dbReference type="PROSITE" id="PS52004"/>
    </source>
</evidence>
<feature type="domain" description="PKS/mFAS DH" evidence="10">
    <location>
        <begin position="967"/>
        <end position="1276"/>
    </location>
</feature>
<dbReference type="InterPro" id="IPR020843">
    <property type="entry name" value="ER"/>
</dbReference>
<dbReference type="SUPFAM" id="SSF50129">
    <property type="entry name" value="GroES-like"/>
    <property type="match status" value="1"/>
</dbReference>
<proteinExistence type="predicted"/>
<evidence type="ECO:0000256" key="4">
    <source>
        <dbReference type="ARBA" id="ARBA00023002"/>
    </source>
</evidence>
<dbReference type="InterPro" id="IPR020806">
    <property type="entry name" value="PKS_PP-bd"/>
</dbReference>
<dbReference type="InterPro" id="IPR016036">
    <property type="entry name" value="Malonyl_transacylase_ACP-bd"/>
</dbReference>
<dbReference type="Gene3D" id="3.40.50.720">
    <property type="entry name" value="NAD(P)-binding Rossmann-like Domain"/>
    <property type="match status" value="2"/>
</dbReference>
<dbReference type="SUPFAM" id="SSF52151">
    <property type="entry name" value="FabD/lysophospholipase-like"/>
    <property type="match status" value="1"/>
</dbReference>
<dbReference type="PROSITE" id="PS00012">
    <property type="entry name" value="PHOSPHOPANTETHEINE"/>
    <property type="match status" value="1"/>
</dbReference>
<evidence type="ECO:0000259" key="8">
    <source>
        <dbReference type="PROSITE" id="PS50075"/>
    </source>
</evidence>
<dbReference type="InterPro" id="IPR050091">
    <property type="entry name" value="PKS_NRPS_Biosynth_Enz"/>
</dbReference>
<dbReference type="InterPro" id="IPR020807">
    <property type="entry name" value="PKS_DH"/>
</dbReference>
<dbReference type="CDD" id="cd05195">
    <property type="entry name" value="enoyl_red"/>
    <property type="match status" value="1"/>
</dbReference>
<dbReference type="Pfam" id="PF02801">
    <property type="entry name" value="Ketoacyl-synt_C"/>
    <property type="match status" value="1"/>
</dbReference>
<evidence type="ECO:0000313" key="11">
    <source>
        <dbReference type="EMBL" id="KAK0633801.1"/>
    </source>
</evidence>
<dbReference type="SUPFAM" id="SSF55048">
    <property type="entry name" value="Probable ACP-binding domain of malonyl-CoA ACP transacylase"/>
    <property type="match status" value="1"/>
</dbReference>
<gene>
    <name evidence="11" type="ORF">B0T14DRAFT_599009</name>
</gene>
<evidence type="ECO:0008006" key="13">
    <source>
        <dbReference type="Google" id="ProtNLM"/>
    </source>
</evidence>
<sequence>MFVAREGPARSGSRETDRSETASTPWSILSKNDSASPIGSVGHGPVEPIAIIGMSCRLPGSATDTASFWDMLVSGRTAWTPGPGKRFNMEAFQDPSGKRSGTTNAGGGHWLKGDVATFDAAFFGINPAMDPQQRLLLEIAYESFENAGMSLDSLSGSNTGVFVGQWTSDYHEMMTRDTEDPPLYLVTGTGPAITSNRISYCFNLRGPSFTVDTGCSSSFVALHQAVQSLRSGETTQCFVGGVNLLLDPQRFHYQSRLKMFSAEGRSFAFDSRANGYGRGEGCTGAVLKPLSAALRDGDNIRAVIRNSVLNQDGRTQGITLPSAVAQREAILKAYQQVNLEPSADYVEAHGTGTKVGDPIEVSAIASVLSSSRSSRRKLPIGSVKANIGHTEGAAGLAALIKAVLMLENGVIPPQANFVKVNPEIRLDEWNLRIPLQAERRILRRISVNSFGYGGTNAHVVVDSAMDHLSPALPVLRRMSWPTARVPHVFILSAANQSSCQRMCKKIAKYLITHRSRTIDPDALLSRLSYTLAKHSMLSHRVSLVASEMDELVSQLLNTASSAIAGRETKAAGRIAFIFSGQGAQYAEMGRQLLQTRPTFFRALERARAHLSRLGCQWDLVSELCRPQAESHINDPAYAQPVSTAVQIALVDLLAEFDVLPSAVVGHSSGEIAAAYAAGLLSFEDAITAAYFRGKLTGELIAASANGFDAGCQGAMLAVGAAPAVVEQHIAKIDEEQHGRMRIACFNSPTSVTVSGDATAVEELAVLLESENVFNRRLMTNGAAYHSYQMEPLAGEYTSCLTNLRPQSAYLSSVRMFSSVTGEELSEQAALDGDYWVRNLLNPVLFSQAVKVMSEQRYDGEPIGTIVEVGPHSQLGGPIKQILKTRSKGSSETAYTHTLKRGSNAEESFLRCLGFLSVQGSALNISAITSDTPVLLADLPSYPFDHDRRFWHESRLSKDYRNRPHLPHELLGTLSVDVNRVEPRWRRFLSVKETPWLQKHIIQGQLVFPAAGYLTMVVQAARQHAMASSPITSVHAVTMRNVNIGKALVLSEDAGDVEISLSLRPQARTARESSAIWNEFRIFSVTLAGQWTEHCRGLVQVETANDREQIAQEWVYGKERLSAIAKQSDRAASASRFYATGREVGLEWQDPFDNLSELQAGDATCLATARVPENEVHPGGLGDVLHPAVLDSVLFHSLCFIDMNQKGSASALVPTFIKQLRMNIRQSQGGEELVAASTAGSQGPGYDVFACCKSGVGEMVLQAEEIHLTTLPGDINIGGMTVRELCHDTEWISYEDSSTPEHPTASNPIPQVVLVTMDESKPAAEACMAKLNASLKNLHAQSSITPASVQSLCAPFPGGSVTVVLPDIGTLLSSAVDQDSWIAFKKLVLGSRAVLLVSQESSAGAVDPGVAGLWTGFARCLRLEQPEIRLVTLQLQQSEESVLEAMSRVLPKLLSSPTFDLSKDNSDVETEFAEKDGQLFVPRLVSRPVITDHVYRSGSLAEPEQTPFFSDGRVLKAELGVAGLLETFRWNDDTAEPSLGPDDVKIELRAASINFKDVLIAAGQLEGITEMRNDCSGVVVEVGANMRERFVPGDRVCALYSRSYTNYPVVHGDCCQVIPDSMSFEEGASLPIVWSTVYYSLVDLGRLKAGDKILIHSAAGAVGQAAIILAQHLGAEVFATVSSPAKRVLLQDVYGIPADHIFSSRTTAFSGRIKRLTGGYGVDVVLNSLGGELFRESCGLVARFGRFVEIGRKQLMDDALMPMGFLLKNVTFAYVELSSVIEHNKPLARQILQSVVELARNGHIRAVPLTIMPISDIEAAFRLIQAGKHTGKVILTVEDGQRVKAVPPPPPQAKLSSDATYAVVGGFGGLGRAIVLWMASHGARNIVALSRSGGQDQQSQTFIQDMNHQGIKVTGKACDVAYREQVEGLVRAIDEAGMPPIRGIIQSAMVLRDSLFQNMTADDWNSALAPKLRGTINLEAVLGEDLDFFVMLSSVVAVSGNIGQCNYAAGCGFQDTLARQRIRRGRPAFSINVGPVADVGFVSENPEVAEALRRSGMGVISSQDLLAVVNHSVNNPAEGGCVLGVAPHGNERRAGGNWMQHRLFSNLARQDAGSQREEGASTDIASLLGAAESFDGAVDIMCDAILQQLGKLMATPVEMLSATRSLDSYGVDSLVAVELRNWIGAYLGANVQLMVLRGTGSINALARIATKESRLVCFEVM</sequence>
<dbReference type="Pfam" id="PF23297">
    <property type="entry name" value="ACP_SdgA_C"/>
    <property type="match status" value="1"/>
</dbReference>
<dbReference type="Pfam" id="PF14765">
    <property type="entry name" value="PS-DH"/>
    <property type="match status" value="1"/>
</dbReference>
<dbReference type="InterPro" id="IPR011032">
    <property type="entry name" value="GroES-like_sf"/>
</dbReference>
<dbReference type="InterPro" id="IPR009081">
    <property type="entry name" value="PP-bd_ACP"/>
</dbReference>
<dbReference type="Gene3D" id="1.10.1200.10">
    <property type="entry name" value="ACP-like"/>
    <property type="match status" value="1"/>
</dbReference>
<dbReference type="Gene3D" id="3.90.180.10">
    <property type="entry name" value="Medium-chain alcohol dehydrogenases, catalytic domain"/>
    <property type="match status" value="1"/>
</dbReference>
<dbReference type="GO" id="GO:0016491">
    <property type="term" value="F:oxidoreductase activity"/>
    <property type="evidence" value="ECO:0007669"/>
    <property type="project" value="UniProtKB-KW"/>
</dbReference>
<evidence type="ECO:0000313" key="12">
    <source>
        <dbReference type="Proteomes" id="UP001175000"/>
    </source>
</evidence>
<dbReference type="InterPro" id="IPR036291">
    <property type="entry name" value="NAD(P)-bd_dom_sf"/>
</dbReference>
<dbReference type="SUPFAM" id="SSF53901">
    <property type="entry name" value="Thiolase-like"/>
    <property type="match status" value="1"/>
</dbReference>
<evidence type="ECO:0000256" key="6">
    <source>
        <dbReference type="PROSITE-ProRule" id="PRU01363"/>
    </source>
</evidence>
<comment type="caution">
    <text evidence="11">The sequence shown here is derived from an EMBL/GenBank/DDBJ whole genome shotgun (WGS) entry which is preliminary data.</text>
</comment>
<dbReference type="Proteomes" id="UP001175000">
    <property type="component" value="Unassembled WGS sequence"/>
</dbReference>
<keyword evidence="2" id="KW-0597">Phosphoprotein</keyword>
<dbReference type="InterPro" id="IPR042104">
    <property type="entry name" value="PKS_dehydratase_sf"/>
</dbReference>
<dbReference type="PROSITE" id="PS50075">
    <property type="entry name" value="CARRIER"/>
    <property type="match status" value="1"/>
</dbReference>
<dbReference type="InterPro" id="IPR020841">
    <property type="entry name" value="PKS_Beta-ketoAc_synthase_dom"/>
</dbReference>
<dbReference type="InterPro" id="IPR036736">
    <property type="entry name" value="ACP-like_sf"/>
</dbReference>
<evidence type="ECO:0000259" key="10">
    <source>
        <dbReference type="PROSITE" id="PS52019"/>
    </source>
</evidence>
<keyword evidence="1" id="KW-0596">Phosphopantetheine</keyword>
<dbReference type="InterPro" id="IPR006162">
    <property type="entry name" value="Ppantetheine_attach_site"/>
</dbReference>
<dbReference type="Pfam" id="PF13602">
    <property type="entry name" value="ADH_zinc_N_2"/>
    <property type="match status" value="1"/>
</dbReference>
<dbReference type="Pfam" id="PF21089">
    <property type="entry name" value="PKS_DH_N"/>
    <property type="match status" value="1"/>
</dbReference>
<evidence type="ECO:0000256" key="2">
    <source>
        <dbReference type="ARBA" id="ARBA00022553"/>
    </source>
</evidence>
<dbReference type="GO" id="GO:0006633">
    <property type="term" value="P:fatty acid biosynthetic process"/>
    <property type="evidence" value="ECO:0007669"/>
    <property type="project" value="InterPro"/>
</dbReference>
<dbReference type="InterPro" id="IPR016039">
    <property type="entry name" value="Thiolase-like"/>
</dbReference>
<dbReference type="GO" id="GO:0030639">
    <property type="term" value="P:polyketide biosynthetic process"/>
    <property type="evidence" value="ECO:0007669"/>
    <property type="project" value="UniProtKB-ARBA"/>
</dbReference>
<evidence type="ECO:0000256" key="7">
    <source>
        <dbReference type="SAM" id="MobiDB-lite"/>
    </source>
</evidence>
<dbReference type="InterPro" id="IPR056501">
    <property type="entry name" value="NAD-bd_HRPKS_sdrA"/>
</dbReference>
<dbReference type="GO" id="GO:0004315">
    <property type="term" value="F:3-oxoacyl-[acyl-carrier-protein] synthase activity"/>
    <property type="evidence" value="ECO:0007669"/>
    <property type="project" value="InterPro"/>
</dbReference>
<feature type="active site" description="Proton acceptor; for dehydratase activity" evidence="6">
    <location>
        <position position="999"/>
    </location>
</feature>
<dbReference type="InterPro" id="IPR049900">
    <property type="entry name" value="PKS_mFAS_DH"/>
</dbReference>
<dbReference type="GO" id="GO:0004312">
    <property type="term" value="F:fatty acid synthase activity"/>
    <property type="evidence" value="ECO:0007669"/>
    <property type="project" value="TreeGrafter"/>
</dbReference>
<accession>A0AA40CCJ2</accession>
<dbReference type="SMART" id="SM00823">
    <property type="entry name" value="PKS_PP"/>
    <property type="match status" value="1"/>
</dbReference>
<dbReference type="InterPro" id="IPR013968">
    <property type="entry name" value="PKS_KR"/>
</dbReference>
<feature type="domain" description="Ketosynthase family 3 (KS3)" evidence="9">
    <location>
        <begin position="46"/>
        <end position="463"/>
    </location>
</feature>
<dbReference type="SUPFAM" id="SSF51735">
    <property type="entry name" value="NAD(P)-binding Rossmann-fold domains"/>
    <property type="match status" value="2"/>
</dbReference>
<evidence type="ECO:0000256" key="5">
    <source>
        <dbReference type="ARBA" id="ARBA00023268"/>
    </source>
</evidence>
<dbReference type="SMART" id="SM00827">
    <property type="entry name" value="PKS_AT"/>
    <property type="match status" value="1"/>
</dbReference>
<dbReference type="SMART" id="SM00825">
    <property type="entry name" value="PKS_KS"/>
    <property type="match status" value="1"/>
</dbReference>
<dbReference type="InterPro" id="IPR032821">
    <property type="entry name" value="PKS_assoc"/>
</dbReference>
<reference evidence="11" key="1">
    <citation type="submission" date="2023-06" db="EMBL/GenBank/DDBJ databases">
        <title>Genome-scale phylogeny and comparative genomics of the fungal order Sordariales.</title>
        <authorList>
            <consortium name="Lawrence Berkeley National Laboratory"/>
            <person name="Hensen N."/>
            <person name="Bonometti L."/>
            <person name="Westerberg I."/>
            <person name="Brannstrom I.O."/>
            <person name="Guillou S."/>
            <person name="Cros-Aarteil S."/>
            <person name="Calhoun S."/>
            <person name="Haridas S."/>
            <person name="Kuo A."/>
            <person name="Mondo S."/>
            <person name="Pangilinan J."/>
            <person name="Riley R."/>
            <person name="Labutti K."/>
            <person name="Andreopoulos B."/>
            <person name="Lipzen A."/>
            <person name="Chen C."/>
            <person name="Yanf M."/>
            <person name="Daum C."/>
            <person name="Ng V."/>
            <person name="Clum A."/>
            <person name="Steindorff A."/>
            <person name="Ohm R."/>
            <person name="Martin F."/>
            <person name="Silar P."/>
            <person name="Natvig D."/>
            <person name="Lalanne C."/>
            <person name="Gautier V."/>
            <person name="Ament-Velasquez S.L."/>
            <person name="Kruys A."/>
            <person name="Hutchinson M.I."/>
            <person name="Powell A.J."/>
            <person name="Barry K."/>
            <person name="Miller A.N."/>
            <person name="Grigoriev I.V."/>
            <person name="Debuchy R."/>
            <person name="Gladieux P."/>
            <person name="Thoren M.H."/>
            <person name="Johannesson H."/>
        </authorList>
    </citation>
    <scope>NUCLEOTIDE SEQUENCE</scope>
    <source>
        <strain evidence="11">CBS 606.72</strain>
    </source>
</reference>
<feature type="domain" description="Carrier" evidence="8">
    <location>
        <begin position="2134"/>
        <end position="2212"/>
    </location>
</feature>
<dbReference type="InterPro" id="IPR001227">
    <property type="entry name" value="Ac_transferase_dom_sf"/>
</dbReference>
<dbReference type="PROSITE" id="PS52004">
    <property type="entry name" value="KS3_2"/>
    <property type="match status" value="1"/>
</dbReference>
<dbReference type="FunFam" id="3.40.50.720:FF:000209">
    <property type="entry name" value="Polyketide synthase Pks12"/>
    <property type="match status" value="1"/>
</dbReference>
<dbReference type="InterPro" id="IPR014031">
    <property type="entry name" value="Ketoacyl_synth_C"/>
</dbReference>
<dbReference type="InterPro" id="IPR049552">
    <property type="entry name" value="PKS_DH_N"/>
</dbReference>
<dbReference type="Pfam" id="PF23114">
    <property type="entry name" value="NAD-bd_HRPKS_sdrA"/>
    <property type="match status" value="1"/>
</dbReference>
<dbReference type="SMART" id="SM00822">
    <property type="entry name" value="PKS_KR"/>
    <property type="match status" value="1"/>
</dbReference>
<feature type="region of interest" description="N-terminal hotdog fold" evidence="6">
    <location>
        <begin position="967"/>
        <end position="1105"/>
    </location>
</feature>
<dbReference type="InterPro" id="IPR013154">
    <property type="entry name" value="ADH-like_N"/>
</dbReference>
<dbReference type="Pfam" id="PF00698">
    <property type="entry name" value="Acyl_transf_1"/>
    <property type="match status" value="1"/>
</dbReference>
<evidence type="ECO:0000256" key="1">
    <source>
        <dbReference type="ARBA" id="ARBA00022450"/>
    </source>
</evidence>
<dbReference type="InterPro" id="IPR014030">
    <property type="entry name" value="Ketoacyl_synth_N"/>
</dbReference>
<dbReference type="PROSITE" id="PS52019">
    <property type="entry name" value="PKS_MFAS_DH"/>
    <property type="match status" value="1"/>
</dbReference>
<dbReference type="PANTHER" id="PTHR43775:SF29">
    <property type="entry name" value="ASPERFURANONE POLYKETIDE SYNTHASE AFOG-RELATED"/>
    <property type="match status" value="1"/>
</dbReference>
<dbReference type="InterPro" id="IPR018201">
    <property type="entry name" value="Ketoacyl_synth_AS"/>
</dbReference>
<feature type="compositionally biased region" description="Polar residues" evidence="7">
    <location>
        <begin position="21"/>
        <end position="37"/>
    </location>
</feature>
<dbReference type="Gene3D" id="3.40.366.10">
    <property type="entry name" value="Malonyl-Coenzyme A Acyl Carrier Protein, domain 2"/>
    <property type="match status" value="1"/>
</dbReference>
<dbReference type="InterPro" id="IPR016035">
    <property type="entry name" value="Acyl_Trfase/lysoPLipase"/>
</dbReference>
<keyword evidence="12" id="KW-1185">Reference proteome</keyword>
<dbReference type="Pfam" id="PF08240">
    <property type="entry name" value="ADH_N"/>
    <property type="match status" value="1"/>
</dbReference>
<organism evidence="11 12">
    <name type="scientific">Immersiella caudata</name>
    <dbReference type="NCBI Taxonomy" id="314043"/>
    <lineage>
        <taxon>Eukaryota</taxon>
        <taxon>Fungi</taxon>
        <taxon>Dikarya</taxon>
        <taxon>Ascomycota</taxon>
        <taxon>Pezizomycotina</taxon>
        <taxon>Sordariomycetes</taxon>
        <taxon>Sordariomycetidae</taxon>
        <taxon>Sordariales</taxon>
        <taxon>Lasiosphaeriaceae</taxon>
        <taxon>Immersiella</taxon>
    </lineage>
</organism>
<dbReference type="Pfam" id="PF16197">
    <property type="entry name" value="KAsynt_C_assoc"/>
    <property type="match status" value="1"/>
</dbReference>